<protein>
    <recommendedName>
        <fullName evidence="4">Secreted protein</fullName>
    </recommendedName>
</protein>
<organism evidence="2 3">
    <name type="scientific">Arabidopsis suecica</name>
    <name type="common">Swedish thale-cress</name>
    <name type="synonym">Cardaminopsis suecica</name>
    <dbReference type="NCBI Taxonomy" id="45249"/>
    <lineage>
        <taxon>Eukaryota</taxon>
        <taxon>Viridiplantae</taxon>
        <taxon>Streptophyta</taxon>
        <taxon>Embryophyta</taxon>
        <taxon>Tracheophyta</taxon>
        <taxon>Spermatophyta</taxon>
        <taxon>Magnoliopsida</taxon>
        <taxon>eudicotyledons</taxon>
        <taxon>Gunneridae</taxon>
        <taxon>Pentapetalae</taxon>
        <taxon>rosids</taxon>
        <taxon>malvids</taxon>
        <taxon>Brassicales</taxon>
        <taxon>Brassicaceae</taxon>
        <taxon>Camelineae</taxon>
        <taxon>Arabidopsis</taxon>
    </lineage>
</organism>
<accession>A0A8T2ALM0</accession>
<comment type="caution">
    <text evidence="2">The sequence shown here is derived from an EMBL/GenBank/DDBJ whole genome shotgun (WGS) entry which is preliminary data.</text>
</comment>
<evidence type="ECO:0000313" key="2">
    <source>
        <dbReference type="EMBL" id="KAG7572926.1"/>
    </source>
</evidence>
<dbReference type="Proteomes" id="UP000694251">
    <property type="component" value="Chromosome 9"/>
</dbReference>
<dbReference type="AlphaFoldDB" id="A0A8T2ALM0"/>
<evidence type="ECO:0000313" key="3">
    <source>
        <dbReference type="Proteomes" id="UP000694251"/>
    </source>
</evidence>
<sequence length="233" mass="25274">MLFTANSFLYCVASVEGSVVRENQSPVAVPSASTSTASRRSVLDFLLPGGPGCEFRVPRLCRGCFSSYRFHFFQVFLGLSAACRCVSARDLSYSVAGFTLRTTSSITSEASILSFSSSSLVSGDPRLSWLFLLKESSRTFRSVSPLFLAVGLCLRGASKANGFWCGGEWFLSSSALLTSGNELGPLKQSRKAGQASTDKMNQILIEFNFSIIRGSLSPHLPITLRSSWFVAIR</sequence>
<evidence type="ECO:0008006" key="4">
    <source>
        <dbReference type="Google" id="ProtNLM"/>
    </source>
</evidence>
<evidence type="ECO:0000256" key="1">
    <source>
        <dbReference type="SAM" id="SignalP"/>
    </source>
</evidence>
<name>A0A8T2ALM0_ARASU</name>
<reference evidence="2 3" key="1">
    <citation type="submission" date="2020-12" db="EMBL/GenBank/DDBJ databases">
        <title>Concerted genomic and epigenomic changes stabilize Arabidopsis allopolyploids.</title>
        <authorList>
            <person name="Chen Z."/>
        </authorList>
    </citation>
    <scope>NUCLEOTIDE SEQUENCE [LARGE SCALE GENOMIC DNA]</scope>
    <source>
        <strain evidence="2">As9502</strain>
        <tissue evidence="2">Leaf</tissue>
    </source>
</reference>
<proteinExistence type="predicted"/>
<keyword evidence="1" id="KW-0732">Signal</keyword>
<dbReference type="EMBL" id="JAEFBJ010000009">
    <property type="protein sequence ID" value="KAG7572926.1"/>
    <property type="molecule type" value="Genomic_DNA"/>
</dbReference>
<feature type="chain" id="PRO_5035945799" description="Secreted protein" evidence="1">
    <location>
        <begin position="18"/>
        <end position="233"/>
    </location>
</feature>
<gene>
    <name evidence="2" type="ORF">ISN44_As09g012670</name>
</gene>
<feature type="signal peptide" evidence="1">
    <location>
        <begin position="1"/>
        <end position="17"/>
    </location>
</feature>
<keyword evidence="3" id="KW-1185">Reference proteome</keyword>